<organism evidence="1">
    <name type="scientific">uncultured Sphingomonadaceae bacterium</name>
    <dbReference type="NCBI Taxonomy" id="169976"/>
    <lineage>
        <taxon>Bacteria</taxon>
        <taxon>Pseudomonadati</taxon>
        <taxon>Pseudomonadota</taxon>
        <taxon>Alphaproteobacteria</taxon>
        <taxon>Sphingomonadales</taxon>
        <taxon>Sphingomonadaceae</taxon>
        <taxon>environmental samples</taxon>
    </lineage>
</organism>
<dbReference type="AlphaFoldDB" id="A0A6J4SV86"/>
<reference evidence="1" key="1">
    <citation type="submission" date="2020-02" db="EMBL/GenBank/DDBJ databases">
        <authorList>
            <person name="Meier V. D."/>
        </authorList>
    </citation>
    <scope>NUCLEOTIDE SEQUENCE</scope>
    <source>
        <strain evidence="1">AVDCRST_MAG91</strain>
    </source>
</reference>
<proteinExistence type="predicted"/>
<dbReference type="EMBL" id="CADCVX010000268">
    <property type="protein sequence ID" value="CAA9506363.1"/>
    <property type="molecule type" value="Genomic_DNA"/>
</dbReference>
<sequence length="100" mass="10708">MAQPDLTPLLHAAIAAEIRRVRAGLEKLAEMFVADVHFATNYLEELQAFDQLIQHSDESAAVLDRLSGGAQPHDAVAAVRLEAVQDRLLAALGPALNQAA</sequence>
<evidence type="ECO:0000313" key="1">
    <source>
        <dbReference type="EMBL" id="CAA9506363.1"/>
    </source>
</evidence>
<name>A0A6J4SV86_9SPHN</name>
<accession>A0A6J4SV86</accession>
<protein>
    <submittedName>
        <fullName evidence="1">Uncharacterized protein</fullName>
    </submittedName>
</protein>
<gene>
    <name evidence="1" type="ORF">AVDCRST_MAG91-1370</name>
</gene>